<sequence length="96" mass="10358">MLNHAPSPSRTPITCSQTFADYAPGNRKLFAVQSGVPVREALEYAASLLDTSLSNAHEVAQEEGDNKAWITVYLLESALAVVNAAIGGLRDEERNQ</sequence>
<accession>A0A4R1PSW2</accession>
<organism evidence="1 2">
    <name type="scientific">Azotobacter chroococcum</name>
    <dbReference type="NCBI Taxonomy" id="353"/>
    <lineage>
        <taxon>Bacteria</taxon>
        <taxon>Pseudomonadati</taxon>
        <taxon>Pseudomonadota</taxon>
        <taxon>Gammaproteobacteria</taxon>
        <taxon>Pseudomonadales</taxon>
        <taxon>Pseudomonadaceae</taxon>
        <taxon>Azotobacter</taxon>
    </lineage>
</organism>
<protein>
    <submittedName>
        <fullName evidence="1">DUF3077 family protein</fullName>
    </submittedName>
</protein>
<dbReference type="RefSeq" id="WP_165496528.1">
    <property type="nucleotide sequence ID" value="NZ_JBHLST010000028.1"/>
</dbReference>
<evidence type="ECO:0000313" key="2">
    <source>
        <dbReference type="Proteomes" id="UP000295169"/>
    </source>
</evidence>
<dbReference type="Proteomes" id="UP000295169">
    <property type="component" value="Unassembled WGS sequence"/>
</dbReference>
<name>A0A4R1PSW2_9GAMM</name>
<dbReference type="AlphaFoldDB" id="A0A4R1PSW2"/>
<comment type="caution">
    <text evidence="1">The sequence shown here is derived from an EMBL/GenBank/DDBJ whole genome shotgun (WGS) entry which is preliminary data.</text>
</comment>
<proteinExistence type="predicted"/>
<gene>
    <name evidence="1" type="ORF">EV691_101261</name>
</gene>
<reference evidence="1 2" key="1">
    <citation type="submission" date="2019-03" db="EMBL/GenBank/DDBJ databases">
        <title>Genomic Encyclopedia of Type Strains, Phase IV (KMG-IV): sequencing the most valuable type-strain genomes for metagenomic binning, comparative biology and taxonomic classification.</title>
        <authorList>
            <person name="Goeker M."/>
        </authorList>
    </citation>
    <scope>NUCLEOTIDE SEQUENCE [LARGE SCALE GENOMIC DNA]</scope>
    <source>
        <strain evidence="1 2">DSM 2286</strain>
    </source>
</reference>
<dbReference type="EMBL" id="SMMU01000001">
    <property type="protein sequence ID" value="TCL34822.1"/>
    <property type="molecule type" value="Genomic_DNA"/>
</dbReference>
<evidence type="ECO:0000313" key="1">
    <source>
        <dbReference type="EMBL" id="TCL34822.1"/>
    </source>
</evidence>
<dbReference type="Pfam" id="PF11275">
    <property type="entry name" value="DUF3077"/>
    <property type="match status" value="1"/>
</dbReference>
<dbReference type="InterPro" id="IPR021427">
    <property type="entry name" value="DUF3077"/>
</dbReference>